<keyword evidence="2" id="KW-0812">Transmembrane</keyword>
<dbReference type="PANTHER" id="PTHR30093">
    <property type="entry name" value="GENERAL SECRETION PATHWAY PROTEIN G"/>
    <property type="match status" value="1"/>
</dbReference>
<dbReference type="AlphaFoldDB" id="A0A317ZN86"/>
<evidence type="ECO:0000256" key="1">
    <source>
        <dbReference type="ARBA" id="ARBA00022481"/>
    </source>
</evidence>
<dbReference type="NCBIfam" id="TIGR02532">
    <property type="entry name" value="IV_pilin_GFxxxE"/>
    <property type="match status" value="1"/>
</dbReference>
<dbReference type="InterPro" id="IPR000983">
    <property type="entry name" value="Bac_GSPG_pilin"/>
</dbReference>
<organism evidence="3 4">
    <name type="scientific">Coraliomargarita sinensis</name>
    <dbReference type="NCBI Taxonomy" id="2174842"/>
    <lineage>
        <taxon>Bacteria</taxon>
        <taxon>Pseudomonadati</taxon>
        <taxon>Verrucomicrobiota</taxon>
        <taxon>Opitutia</taxon>
        <taxon>Puniceicoccales</taxon>
        <taxon>Coraliomargaritaceae</taxon>
        <taxon>Coraliomargarita</taxon>
    </lineage>
</organism>
<evidence type="ECO:0000313" key="3">
    <source>
        <dbReference type="EMBL" id="PXA04861.1"/>
    </source>
</evidence>
<dbReference type="Gene3D" id="3.30.700.10">
    <property type="entry name" value="Glycoprotein, Type 4 Pilin"/>
    <property type="match status" value="1"/>
</dbReference>
<evidence type="ECO:0000313" key="4">
    <source>
        <dbReference type="Proteomes" id="UP000247099"/>
    </source>
</evidence>
<dbReference type="EMBL" id="QHJQ01000002">
    <property type="protein sequence ID" value="PXA04861.1"/>
    <property type="molecule type" value="Genomic_DNA"/>
</dbReference>
<keyword evidence="2" id="KW-1133">Transmembrane helix</keyword>
<dbReference type="InterPro" id="IPR012902">
    <property type="entry name" value="N_methyl_site"/>
</dbReference>
<keyword evidence="4" id="KW-1185">Reference proteome</keyword>
<protein>
    <recommendedName>
        <fullName evidence="5">Type II secretion system protein GspG C-terminal domain-containing protein</fullName>
    </recommendedName>
</protein>
<sequence length="159" mass="17653">MKTQRKAGFTIVELMVVVTTIGILALLGMPGIRMARERTEATATANDVRVFTEAVEFYSTAEGGYPDFMTYTNMPGDIGDYLPPVWKNGSHSWFYVNSASYTYVYLYNLNFTAEQAVRLDSILDDGNIATGDVRVAYNGSGLIYLFRYIPPTTPDAENA</sequence>
<reference evidence="3 4" key="1">
    <citation type="submission" date="2018-05" db="EMBL/GenBank/DDBJ databases">
        <title>Coraliomargarita sinensis sp. nov., isolated from a marine solar saltern.</title>
        <authorList>
            <person name="Zhou L.Y."/>
        </authorList>
    </citation>
    <scope>NUCLEOTIDE SEQUENCE [LARGE SCALE GENOMIC DNA]</scope>
    <source>
        <strain evidence="3 4">WN38</strain>
    </source>
</reference>
<dbReference type="SUPFAM" id="SSF54523">
    <property type="entry name" value="Pili subunits"/>
    <property type="match status" value="1"/>
</dbReference>
<evidence type="ECO:0000256" key="2">
    <source>
        <dbReference type="SAM" id="Phobius"/>
    </source>
</evidence>
<dbReference type="PRINTS" id="PR00813">
    <property type="entry name" value="BCTERIALGSPG"/>
</dbReference>
<keyword evidence="1" id="KW-0488">Methylation</keyword>
<proteinExistence type="predicted"/>
<dbReference type="OrthoDB" id="196401at2"/>
<feature type="transmembrane region" description="Helical" evidence="2">
    <location>
        <begin position="7"/>
        <end position="29"/>
    </location>
</feature>
<dbReference type="GO" id="GO:0015627">
    <property type="term" value="C:type II protein secretion system complex"/>
    <property type="evidence" value="ECO:0007669"/>
    <property type="project" value="InterPro"/>
</dbReference>
<comment type="caution">
    <text evidence="3">The sequence shown here is derived from an EMBL/GenBank/DDBJ whole genome shotgun (WGS) entry which is preliminary data.</text>
</comment>
<dbReference type="InParanoid" id="A0A317ZN86"/>
<evidence type="ECO:0008006" key="5">
    <source>
        <dbReference type="Google" id="ProtNLM"/>
    </source>
</evidence>
<name>A0A317ZN86_9BACT</name>
<dbReference type="Proteomes" id="UP000247099">
    <property type="component" value="Unassembled WGS sequence"/>
</dbReference>
<accession>A0A317ZN86</accession>
<keyword evidence="2" id="KW-0472">Membrane</keyword>
<dbReference type="RefSeq" id="WP_110129865.1">
    <property type="nucleotide sequence ID" value="NZ_QHJQ01000002.1"/>
</dbReference>
<gene>
    <name evidence="3" type="ORF">DDZ13_02545</name>
</gene>
<dbReference type="InterPro" id="IPR045584">
    <property type="entry name" value="Pilin-like"/>
</dbReference>
<dbReference type="GO" id="GO:0015628">
    <property type="term" value="P:protein secretion by the type II secretion system"/>
    <property type="evidence" value="ECO:0007669"/>
    <property type="project" value="InterPro"/>
</dbReference>